<reference evidence="2 3" key="1">
    <citation type="submission" date="2020-06" db="EMBL/GenBank/DDBJ databases">
        <authorList>
            <person name="Hwang Y.J."/>
        </authorList>
    </citation>
    <scope>NUCLEOTIDE SEQUENCE [LARGE SCALE GENOMIC DNA]</scope>
    <source>
        <strain evidence="2 3">KUDC8001</strain>
    </source>
</reference>
<proteinExistence type="predicted"/>
<dbReference type="RefSeq" id="WP_182415486.1">
    <property type="nucleotide sequence ID" value="NZ_CP055153.1"/>
</dbReference>
<evidence type="ECO:0000313" key="2">
    <source>
        <dbReference type="EMBL" id="QMU28299.1"/>
    </source>
</evidence>
<sequence length="152" mass="16655">MSPLNIQNSWQGKVFKQAAAFGIKGQQILDVISLTRNAIKEELHTEVRNGQYKTVLQFLLNQSVQHGKNVLFDKIIQRVAGRLILRLGLPGGLAVTIASLIVPILVKGLAKKAMKNVNVQNLLARLDARDQLPDLTALKSIFRRNNPGAAAA</sequence>
<feature type="transmembrane region" description="Helical" evidence="1">
    <location>
        <begin position="83"/>
        <end position="106"/>
    </location>
</feature>
<dbReference type="KEGG" id="add:HUW48_09750"/>
<keyword evidence="1" id="KW-0472">Membrane</keyword>
<organism evidence="2 3">
    <name type="scientific">Adhaeribacter radiodurans</name>
    <dbReference type="NCBI Taxonomy" id="2745197"/>
    <lineage>
        <taxon>Bacteria</taxon>
        <taxon>Pseudomonadati</taxon>
        <taxon>Bacteroidota</taxon>
        <taxon>Cytophagia</taxon>
        <taxon>Cytophagales</taxon>
        <taxon>Hymenobacteraceae</taxon>
        <taxon>Adhaeribacter</taxon>
    </lineage>
</organism>
<keyword evidence="1" id="KW-0812">Transmembrane</keyword>
<protein>
    <submittedName>
        <fullName evidence="2">Uncharacterized protein</fullName>
    </submittedName>
</protein>
<dbReference type="Proteomes" id="UP000514509">
    <property type="component" value="Chromosome"/>
</dbReference>
<keyword evidence="3" id="KW-1185">Reference proteome</keyword>
<dbReference type="AlphaFoldDB" id="A0A7L7L7G1"/>
<accession>A0A7L7L7G1</accession>
<gene>
    <name evidence="2" type="ORF">HUW48_09750</name>
</gene>
<keyword evidence="1" id="KW-1133">Transmembrane helix</keyword>
<name>A0A7L7L7G1_9BACT</name>
<evidence type="ECO:0000256" key="1">
    <source>
        <dbReference type="SAM" id="Phobius"/>
    </source>
</evidence>
<dbReference type="EMBL" id="CP055153">
    <property type="protein sequence ID" value="QMU28299.1"/>
    <property type="molecule type" value="Genomic_DNA"/>
</dbReference>
<reference evidence="2 3" key="2">
    <citation type="submission" date="2020-08" db="EMBL/GenBank/DDBJ databases">
        <title>Adhaeribacter dokdonensis sp. nov., isolated from the rhizosphere of Elymus tsukushiensis, a plant native to the Dokdo Islands, Republic of Korea.</title>
        <authorList>
            <person name="Ghim S.Y."/>
        </authorList>
    </citation>
    <scope>NUCLEOTIDE SEQUENCE [LARGE SCALE GENOMIC DNA]</scope>
    <source>
        <strain evidence="2 3">KUDC8001</strain>
    </source>
</reference>
<evidence type="ECO:0000313" key="3">
    <source>
        <dbReference type="Proteomes" id="UP000514509"/>
    </source>
</evidence>